<evidence type="ECO:0000313" key="2">
    <source>
        <dbReference type="EMBL" id="GAA3733275.1"/>
    </source>
</evidence>
<protein>
    <submittedName>
        <fullName evidence="2">Uncharacterized protein</fullName>
    </submittedName>
</protein>
<evidence type="ECO:0000256" key="1">
    <source>
        <dbReference type="SAM" id="MobiDB-lite"/>
    </source>
</evidence>
<dbReference type="RefSeq" id="WP_344704378.1">
    <property type="nucleotide sequence ID" value="NZ_BAABCK010000069.1"/>
</dbReference>
<gene>
    <name evidence="2" type="ORF">GCM10022378_21920</name>
</gene>
<organism evidence="2 3">
    <name type="scientific">Salinicoccus jeotgali</name>
    <dbReference type="NCBI Taxonomy" id="381634"/>
    <lineage>
        <taxon>Bacteria</taxon>
        <taxon>Bacillati</taxon>
        <taxon>Bacillota</taxon>
        <taxon>Bacilli</taxon>
        <taxon>Bacillales</taxon>
        <taxon>Staphylococcaceae</taxon>
        <taxon>Salinicoccus</taxon>
    </lineage>
</organism>
<feature type="compositionally biased region" description="Basic and acidic residues" evidence="1">
    <location>
        <begin position="1"/>
        <end position="23"/>
    </location>
</feature>
<feature type="region of interest" description="Disordered" evidence="1">
    <location>
        <begin position="1"/>
        <end position="25"/>
    </location>
</feature>
<comment type="caution">
    <text evidence="2">The sequence shown here is derived from an EMBL/GenBank/DDBJ whole genome shotgun (WGS) entry which is preliminary data.</text>
</comment>
<reference evidence="3" key="1">
    <citation type="journal article" date="2019" name="Int. J. Syst. Evol. Microbiol.">
        <title>The Global Catalogue of Microorganisms (GCM) 10K type strain sequencing project: providing services to taxonomists for standard genome sequencing and annotation.</title>
        <authorList>
            <consortium name="The Broad Institute Genomics Platform"/>
            <consortium name="The Broad Institute Genome Sequencing Center for Infectious Disease"/>
            <person name="Wu L."/>
            <person name="Ma J."/>
        </authorList>
    </citation>
    <scope>NUCLEOTIDE SEQUENCE [LARGE SCALE GENOMIC DNA]</scope>
    <source>
        <strain evidence="3">JCM 16981</strain>
    </source>
</reference>
<dbReference type="Proteomes" id="UP001500920">
    <property type="component" value="Unassembled WGS sequence"/>
</dbReference>
<dbReference type="EMBL" id="BAABCK010000069">
    <property type="protein sequence ID" value="GAA3733275.1"/>
    <property type="molecule type" value="Genomic_DNA"/>
</dbReference>
<keyword evidence="3" id="KW-1185">Reference proteome</keyword>
<evidence type="ECO:0000313" key="3">
    <source>
        <dbReference type="Proteomes" id="UP001500920"/>
    </source>
</evidence>
<proteinExistence type="predicted"/>
<name>A0ABP7F889_9STAP</name>
<sequence>MMKETDIIGRNEPLKSKERDYERKRSHTKLTMPSFVEMEGCQTWEEYLKSIDLWRKINKKIS</sequence>
<accession>A0ABP7F889</accession>